<dbReference type="EMBL" id="CM000157">
    <property type="protein sequence ID" value="KRJ97216.1"/>
    <property type="molecule type" value="Genomic_DNA"/>
</dbReference>
<feature type="domain" description="BPTI/Kunitz inhibitor" evidence="2">
    <location>
        <begin position="25"/>
        <end position="76"/>
    </location>
</feature>
<dbReference type="SUPFAM" id="SSF57362">
    <property type="entry name" value="BPTI-like"/>
    <property type="match status" value="1"/>
</dbReference>
<name>A0A0R1DQ90_DROYA</name>
<sequence>MKLLSWFLLICVLNELCLGDKEPICRSEPNVTGNCGQQIKGYTYEVRTNRCKKFRVKACKVTGNFFGSKDACNAKCKDSRKREENGVFDIWSQAADLWSQFLQMFSCFMNSARF</sequence>
<gene>
    <name evidence="3" type="primary">Dyak\GE28945</name>
    <name evidence="3" type="synonym">GE28945</name>
    <name evidence="3" type="ORF">Dyak_GE28945</name>
</gene>
<accession>A0A0R1DQ90</accession>
<organism evidence="3 4">
    <name type="scientific">Drosophila yakuba</name>
    <name type="common">Fruit fly</name>
    <dbReference type="NCBI Taxonomy" id="7245"/>
    <lineage>
        <taxon>Eukaryota</taxon>
        <taxon>Metazoa</taxon>
        <taxon>Ecdysozoa</taxon>
        <taxon>Arthropoda</taxon>
        <taxon>Hexapoda</taxon>
        <taxon>Insecta</taxon>
        <taxon>Pterygota</taxon>
        <taxon>Neoptera</taxon>
        <taxon>Endopterygota</taxon>
        <taxon>Diptera</taxon>
        <taxon>Brachycera</taxon>
        <taxon>Muscomorpha</taxon>
        <taxon>Ephydroidea</taxon>
        <taxon>Drosophilidae</taxon>
        <taxon>Drosophila</taxon>
        <taxon>Sophophora</taxon>
    </lineage>
</organism>
<dbReference type="InterPro" id="IPR036880">
    <property type="entry name" value="Kunitz_BPTI_sf"/>
</dbReference>
<evidence type="ECO:0000313" key="3">
    <source>
        <dbReference type="EMBL" id="KRJ97216.1"/>
    </source>
</evidence>
<reference evidence="3 4" key="2">
    <citation type="journal article" date="2007" name="PLoS Biol.">
        <title>Principles of genome evolution in the Drosophila melanogaster species group.</title>
        <authorList>
            <person name="Ranz J.M."/>
            <person name="Maurin D."/>
            <person name="Chan Y.S."/>
            <person name="von Grotthuss M."/>
            <person name="Hillier L.W."/>
            <person name="Roote J."/>
            <person name="Ashburner M."/>
            <person name="Bergman C.M."/>
        </authorList>
    </citation>
    <scope>NUCLEOTIDE SEQUENCE [LARGE SCALE GENOMIC DNA]</scope>
    <source>
        <strain evidence="4">Tai18E2 / Tucson 14021-0261.01</strain>
    </source>
</reference>
<evidence type="ECO:0000256" key="1">
    <source>
        <dbReference type="SAM" id="SignalP"/>
    </source>
</evidence>
<proteinExistence type="predicted"/>
<dbReference type="KEGG" id="dya:Dyak_GE28945"/>
<dbReference type="PROSITE" id="PS50279">
    <property type="entry name" value="BPTI_KUNITZ_2"/>
    <property type="match status" value="1"/>
</dbReference>
<keyword evidence="4" id="KW-1185">Reference proteome</keyword>
<feature type="chain" id="PRO_5006402766" description="BPTI/Kunitz inhibitor domain-containing protein" evidence="1">
    <location>
        <begin position="20"/>
        <end position="114"/>
    </location>
</feature>
<dbReference type="Proteomes" id="UP000002282">
    <property type="component" value="Chromosome 2L"/>
</dbReference>
<dbReference type="GO" id="GO:0004867">
    <property type="term" value="F:serine-type endopeptidase inhibitor activity"/>
    <property type="evidence" value="ECO:0007669"/>
    <property type="project" value="InterPro"/>
</dbReference>
<evidence type="ECO:0000259" key="2">
    <source>
        <dbReference type="PROSITE" id="PS50279"/>
    </source>
</evidence>
<protein>
    <recommendedName>
        <fullName evidence="2">BPTI/Kunitz inhibitor domain-containing protein</fullName>
    </recommendedName>
</protein>
<reference evidence="3 4" key="1">
    <citation type="journal article" date="2007" name="Nature">
        <title>Evolution of genes and genomes on the Drosophila phylogeny.</title>
        <authorList>
            <consortium name="Drosophila 12 Genomes Consortium"/>
            <person name="Clark A.G."/>
            <person name="Eisen M.B."/>
            <person name="Smith D.R."/>
            <person name="Bergman C.M."/>
            <person name="Oliver B."/>
            <person name="Markow T.A."/>
            <person name="Kaufman T.C."/>
            <person name="Kellis M."/>
            <person name="Gelbart W."/>
            <person name="Iyer V.N."/>
            <person name="Pollard D.A."/>
            <person name="Sackton T.B."/>
            <person name="Larracuente A.M."/>
            <person name="Singh N.D."/>
            <person name="Abad J.P."/>
            <person name="Abt D.N."/>
            <person name="Adryan B."/>
            <person name="Aguade M."/>
            <person name="Akashi H."/>
            <person name="Anderson W.W."/>
            <person name="Aquadro C.F."/>
            <person name="Ardell D.H."/>
            <person name="Arguello R."/>
            <person name="Artieri C.G."/>
            <person name="Barbash D.A."/>
            <person name="Barker D."/>
            <person name="Barsanti P."/>
            <person name="Batterham P."/>
            <person name="Batzoglou S."/>
            <person name="Begun D."/>
            <person name="Bhutkar A."/>
            <person name="Blanco E."/>
            <person name="Bosak S.A."/>
            <person name="Bradley R.K."/>
            <person name="Brand A.D."/>
            <person name="Brent M.R."/>
            <person name="Brooks A.N."/>
            <person name="Brown R.H."/>
            <person name="Butlin R.K."/>
            <person name="Caggese C."/>
            <person name="Calvi B.R."/>
            <person name="Bernardo de Carvalho A."/>
            <person name="Caspi A."/>
            <person name="Castrezana S."/>
            <person name="Celniker S.E."/>
            <person name="Chang J.L."/>
            <person name="Chapple C."/>
            <person name="Chatterji S."/>
            <person name="Chinwalla A."/>
            <person name="Civetta A."/>
            <person name="Clifton S.W."/>
            <person name="Comeron J.M."/>
            <person name="Costello J.C."/>
            <person name="Coyne J.A."/>
            <person name="Daub J."/>
            <person name="David R.G."/>
            <person name="Delcher A.L."/>
            <person name="Delehaunty K."/>
            <person name="Do C.B."/>
            <person name="Ebling H."/>
            <person name="Edwards K."/>
            <person name="Eickbush T."/>
            <person name="Evans J.D."/>
            <person name="Filipski A."/>
            <person name="Findeiss S."/>
            <person name="Freyhult E."/>
            <person name="Fulton L."/>
            <person name="Fulton R."/>
            <person name="Garcia A.C."/>
            <person name="Gardiner A."/>
            <person name="Garfield D.A."/>
            <person name="Garvin B.E."/>
            <person name="Gibson G."/>
            <person name="Gilbert D."/>
            <person name="Gnerre S."/>
            <person name="Godfrey J."/>
            <person name="Good R."/>
            <person name="Gotea V."/>
            <person name="Gravely B."/>
            <person name="Greenberg A.J."/>
            <person name="Griffiths-Jones S."/>
            <person name="Gross S."/>
            <person name="Guigo R."/>
            <person name="Gustafson E.A."/>
            <person name="Haerty W."/>
            <person name="Hahn M.W."/>
            <person name="Halligan D.L."/>
            <person name="Halpern A.L."/>
            <person name="Halter G.M."/>
            <person name="Han M.V."/>
            <person name="Heger A."/>
            <person name="Hillier L."/>
            <person name="Hinrichs A.S."/>
            <person name="Holmes I."/>
            <person name="Hoskins R.A."/>
            <person name="Hubisz M.J."/>
            <person name="Hultmark D."/>
            <person name="Huntley M.A."/>
            <person name="Jaffe D.B."/>
            <person name="Jagadeeshan S."/>
            <person name="Jeck W.R."/>
            <person name="Johnson J."/>
            <person name="Jones C.D."/>
            <person name="Jordan W.C."/>
            <person name="Karpen G.H."/>
            <person name="Kataoka E."/>
            <person name="Keightley P.D."/>
            <person name="Kheradpour P."/>
            <person name="Kirkness E.F."/>
            <person name="Koerich L.B."/>
            <person name="Kristiansen K."/>
            <person name="Kudrna D."/>
            <person name="Kulathinal R.J."/>
            <person name="Kumar S."/>
            <person name="Kwok R."/>
            <person name="Lander E."/>
            <person name="Langley C.H."/>
            <person name="Lapoint R."/>
            <person name="Lazzaro B.P."/>
            <person name="Lee S.J."/>
            <person name="Levesque L."/>
            <person name="Li R."/>
            <person name="Lin C.F."/>
            <person name="Lin M.F."/>
            <person name="Lindblad-Toh K."/>
            <person name="Llopart A."/>
            <person name="Long M."/>
            <person name="Low L."/>
            <person name="Lozovsky E."/>
            <person name="Lu J."/>
            <person name="Luo M."/>
            <person name="Machado C.A."/>
            <person name="Makalowski W."/>
            <person name="Marzo M."/>
            <person name="Matsuda M."/>
            <person name="Matzkin L."/>
            <person name="McAllister B."/>
            <person name="McBride C.S."/>
            <person name="McKernan B."/>
            <person name="McKernan K."/>
            <person name="Mendez-Lago M."/>
            <person name="Minx P."/>
            <person name="Mollenhauer M.U."/>
            <person name="Montooth K."/>
            <person name="Mount S.M."/>
            <person name="Mu X."/>
            <person name="Myers E."/>
            <person name="Negre B."/>
            <person name="Newfeld S."/>
            <person name="Nielsen R."/>
            <person name="Noor M.A."/>
            <person name="O'Grady P."/>
            <person name="Pachter L."/>
            <person name="Papaceit M."/>
            <person name="Parisi M.J."/>
            <person name="Parisi M."/>
            <person name="Parts L."/>
            <person name="Pedersen J.S."/>
            <person name="Pesole G."/>
            <person name="Phillippy A.M."/>
            <person name="Ponting C.P."/>
            <person name="Pop M."/>
            <person name="Porcelli D."/>
            <person name="Powell J.R."/>
            <person name="Prohaska S."/>
            <person name="Pruitt K."/>
            <person name="Puig M."/>
            <person name="Quesneville H."/>
            <person name="Ram K.R."/>
            <person name="Rand D."/>
            <person name="Rasmussen M.D."/>
            <person name="Reed L.K."/>
            <person name="Reenan R."/>
            <person name="Reily A."/>
            <person name="Remington K.A."/>
            <person name="Rieger T.T."/>
            <person name="Ritchie M.G."/>
            <person name="Robin C."/>
            <person name="Rogers Y.H."/>
            <person name="Rohde C."/>
            <person name="Rozas J."/>
            <person name="Rubenfield M.J."/>
            <person name="Ruiz A."/>
            <person name="Russo S."/>
            <person name="Salzberg S.L."/>
            <person name="Sanchez-Gracia A."/>
            <person name="Saranga D.J."/>
            <person name="Sato H."/>
            <person name="Schaeffer S.W."/>
            <person name="Schatz M.C."/>
            <person name="Schlenke T."/>
            <person name="Schwartz R."/>
            <person name="Segarra C."/>
            <person name="Singh R.S."/>
            <person name="Sirot L."/>
            <person name="Sirota M."/>
            <person name="Sisneros N.B."/>
            <person name="Smith C.D."/>
            <person name="Smith T.F."/>
            <person name="Spieth J."/>
            <person name="Stage D.E."/>
            <person name="Stark A."/>
            <person name="Stephan W."/>
            <person name="Strausberg R.L."/>
            <person name="Strempel S."/>
            <person name="Sturgill D."/>
            <person name="Sutton G."/>
            <person name="Sutton G.G."/>
            <person name="Tao W."/>
            <person name="Teichmann S."/>
            <person name="Tobari Y.N."/>
            <person name="Tomimura Y."/>
            <person name="Tsolas J.M."/>
            <person name="Valente V.L."/>
            <person name="Venter E."/>
            <person name="Venter J.C."/>
            <person name="Vicario S."/>
            <person name="Vieira F.G."/>
            <person name="Vilella A.J."/>
            <person name="Villasante A."/>
            <person name="Walenz B."/>
            <person name="Wang J."/>
            <person name="Wasserman M."/>
            <person name="Watts T."/>
            <person name="Wilson D."/>
            <person name="Wilson R.K."/>
            <person name="Wing R.A."/>
            <person name="Wolfner M.F."/>
            <person name="Wong A."/>
            <person name="Wong G.K."/>
            <person name="Wu C.I."/>
            <person name="Wu G."/>
            <person name="Yamamoto D."/>
            <person name="Yang H.P."/>
            <person name="Yang S.P."/>
            <person name="Yorke J.A."/>
            <person name="Yoshida K."/>
            <person name="Zdobnov E."/>
            <person name="Zhang P."/>
            <person name="Zhang Y."/>
            <person name="Zimin A.V."/>
            <person name="Baldwin J."/>
            <person name="Abdouelleil A."/>
            <person name="Abdulkadir J."/>
            <person name="Abebe A."/>
            <person name="Abera B."/>
            <person name="Abreu J."/>
            <person name="Acer S.C."/>
            <person name="Aftuck L."/>
            <person name="Alexander A."/>
            <person name="An P."/>
            <person name="Anderson E."/>
            <person name="Anderson S."/>
            <person name="Arachi H."/>
            <person name="Azer M."/>
            <person name="Bachantsang P."/>
            <person name="Barry A."/>
            <person name="Bayul T."/>
            <person name="Berlin A."/>
            <person name="Bessette D."/>
            <person name="Bloom T."/>
            <person name="Blye J."/>
            <person name="Boguslavskiy L."/>
            <person name="Bonnet C."/>
            <person name="Boukhgalter B."/>
            <person name="Bourzgui I."/>
            <person name="Brown A."/>
            <person name="Cahill P."/>
            <person name="Channer S."/>
            <person name="Cheshatsang Y."/>
            <person name="Chuda L."/>
            <person name="Citroen M."/>
            <person name="Collymore A."/>
            <person name="Cooke P."/>
            <person name="Costello M."/>
            <person name="D'Aco K."/>
            <person name="Daza R."/>
            <person name="De Haan G."/>
            <person name="DeGray S."/>
            <person name="DeMaso C."/>
            <person name="Dhargay N."/>
            <person name="Dooley K."/>
            <person name="Dooley E."/>
            <person name="Doricent M."/>
            <person name="Dorje P."/>
            <person name="Dorjee K."/>
            <person name="Dupes A."/>
            <person name="Elong R."/>
            <person name="Falk J."/>
            <person name="Farina A."/>
            <person name="Faro S."/>
            <person name="Ferguson D."/>
            <person name="Fisher S."/>
            <person name="Foley C.D."/>
            <person name="Franke A."/>
            <person name="Friedrich D."/>
            <person name="Gadbois L."/>
            <person name="Gearin G."/>
            <person name="Gearin C.R."/>
            <person name="Giannoukos G."/>
            <person name="Goode T."/>
            <person name="Graham J."/>
            <person name="Grandbois E."/>
            <person name="Grewal S."/>
            <person name="Gyaltsen K."/>
            <person name="Hafez N."/>
            <person name="Hagos B."/>
            <person name="Hall J."/>
            <person name="Henson C."/>
            <person name="Hollinger A."/>
            <person name="Honan T."/>
            <person name="Huard M.D."/>
            <person name="Hughes L."/>
            <person name="Hurhula B."/>
            <person name="Husby M.E."/>
            <person name="Kamat A."/>
            <person name="Kanga B."/>
            <person name="Kashin S."/>
            <person name="Khazanovich D."/>
            <person name="Kisner P."/>
            <person name="Lance K."/>
            <person name="Lara M."/>
            <person name="Lee W."/>
            <person name="Lennon N."/>
            <person name="Letendre F."/>
            <person name="LeVine R."/>
            <person name="Lipovsky A."/>
            <person name="Liu X."/>
            <person name="Liu J."/>
            <person name="Liu S."/>
            <person name="Lokyitsang T."/>
            <person name="Lokyitsang Y."/>
            <person name="Lubonja R."/>
            <person name="Lui A."/>
            <person name="MacDonald P."/>
            <person name="Magnisalis V."/>
            <person name="Maru K."/>
            <person name="Matthews C."/>
            <person name="McCusker W."/>
            <person name="McDonough S."/>
            <person name="Mehta T."/>
            <person name="Meldrim J."/>
            <person name="Meneus L."/>
            <person name="Mihai O."/>
            <person name="Mihalev A."/>
            <person name="Mihova T."/>
            <person name="Mittelman R."/>
            <person name="Mlenga V."/>
            <person name="Montmayeur A."/>
            <person name="Mulrain L."/>
            <person name="Navidi A."/>
            <person name="Naylor J."/>
            <person name="Negash T."/>
            <person name="Nguyen T."/>
            <person name="Nguyen N."/>
            <person name="Nicol R."/>
            <person name="Norbu C."/>
            <person name="Norbu N."/>
            <person name="Novod N."/>
            <person name="O'Neill B."/>
            <person name="Osman S."/>
            <person name="Markiewicz E."/>
            <person name="Oyono O.L."/>
            <person name="Patti C."/>
            <person name="Phunkhang P."/>
            <person name="Pierre F."/>
            <person name="Priest M."/>
            <person name="Raghuraman S."/>
            <person name="Rege F."/>
            <person name="Reyes R."/>
            <person name="Rise C."/>
            <person name="Rogov P."/>
            <person name="Ross K."/>
            <person name="Ryan E."/>
            <person name="Settipalli S."/>
            <person name="Shea T."/>
            <person name="Sherpa N."/>
            <person name="Shi L."/>
            <person name="Shih D."/>
            <person name="Sparrow T."/>
            <person name="Spaulding J."/>
            <person name="Stalker J."/>
            <person name="Stange-Thomann N."/>
            <person name="Stavropoulos S."/>
            <person name="Stone C."/>
            <person name="Strader C."/>
            <person name="Tesfaye S."/>
            <person name="Thomson T."/>
            <person name="Thoulutsang Y."/>
            <person name="Thoulutsang D."/>
            <person name="Topham K."/>
            <person name="Topping I."/>
            <person name="Tsamla T."/>
            <person name="Vassiliev H."/>
            <person name="Vo A."/>
            <person name="Wangchuk T."/>
            <person name="Wangdi T."/>
            <person name="Weiand M."/>
            <person name="Wilkinson J."/>
            <person name="Wilson A."/>
            <person name="Yadav S."/>
            <person name="Young G."/>
            <person name="Yu Q."/>
            <person name="Zembek L."/>
            <person name="Zhong D."/>
            <person name="Zimmer A."/>
            <person name="Zwirko Z."/>
            <person name="Jaffe D.B."/>
            <person name="Alvarez P."/>
            <person name="Brockman W."/>
            <person name="Butler J."/>
            <person name="Chin C."/>
            <person name="Gnerre S."/>
            <person name="Grabherr M."/>
            <person name="Kleber M."/>
            <person name="Mauceli E."/>
            <person name="MacCallum I."/>
        </authorList>
    </citation>
    <scope>NUCLEOTIDE SEQUENCE [LARGE SCALE GENOMIC DNA]</scope>
    <source>
        <strain evidence="4">Tai18E2 / Tucson 14021-0261.01</strain>
    </source>
</reference>
<keyword evidence="1" id="KW-0732">Signal</keyword>
<dbReference type="OrthoDB" id="7870287at2759"/>
<dbReference type="Gene3D" id="4.10.410.10">
    <property type="entry name" value="Pancreatic trypsin inhibitor Kunitz domain"/>
    <property type="match status" value="1"/>
</dbReference>
<dbReference type="InterPro" id="IPR002223">
    <property type="entry name" value="Kunitz_BPTI"/>
</dbReference>
<dbReference type="Pfam" id="PF00014">
    <property type="entry name" value="Kunitz_BPTI"/>
    <property type="match status" value="1"/>
</dbReference>
<evidence type="ECO:0000313" key="4">
    <source>
        <dbReference type="Proteomes" id="UP000002282"/>
    </source>
</evidence>
<dbReference type="AlphaFoldDB" id="A0A0R1DQ90"/>
<dbReference type="SMART" id="SM00131">
    <property type="entry name" value="KU"/>
    <property type="match status" value="1"/>
</dbReference>
<feature type="signal peptide" evidence="1">
    <location>
        <begin position="1"/>
        <end position="19"/>
    </location>
</feature>